<keyword evidence="4" id="KW-1185">Reference proteome</keyword>
<evidence type="ECO:0000313" key="3">
    <source>
        <dbReference type="EMBL" id="KAK1440047.1"/>
    </source>
</evidence>
<evidence type="ECO:0000313" key="4">
    <source>
        <dbReference type="Proteomes" id="UP001229421"/>
    </source>
</evidence>
<feature type="domain" description="F-box" evidence="2">
    <location>
        <begin position="36"/>
        <end position="84"/>
    </location>
</feature>
<dbReference type="PROSITE" id="PS50181">
    <property type="entry name" value="FBOX"/>
    <property type="match status" value="1"/>
</dbReference>
<dbReference type="Pfam" id="PF08387">
    <property type="entry name" value="FBD"/>
    <property type="match status" value="1"/>
</dbReference>
<dbReference type="AlphaFoldDB" id="A0AAD8LEM4"/>
<comment type="caution">
    <text evidence="3">The sequence shown here is derived from an EMBL/GenBank/DDBJ whole genome shotgun (WGS) entry which is preliminary data.</text>
</comment>
<sequence length="476" mass="54495">MLRKHQFSGHKTSKRLAMSENKHRKQHEVEHTDGVVDCISNLPDCILHHVLSFLPTKEVVKTSVSSKRWKNLWASVPNLDFDDTLLYASEADCKHSPELTSFMDFVERIIWSRDASKIEKFRLSCRVCFNSSQISSWISYAIMNNVRELDLCLFAEDSSTIPQSIFDCKSLAILKIEMNCAIEIPSCIYLPCLKTLHLSLVTFPNDESTEKLFSSCPVLEELVLLDCDCVNLKSLAISSLSLKRLIIDDLPVYDPDGCKIKIDAKNLTHLEYIGYLSNEIFLNNIPSLVKASIHIPILHLRKKEAACRVIDLLKQLRNVVSLRVSNRTVESLLCADKMLTLFPFYPNLTHLVLTMEVGNYTFGTFMSLLNFCPALQSISLSEGFDRCMRLGESDVIWLLVPVCISFHLKTLTFRNFHSNDSEICFVKHVLKYAHVLEKMDIWWCKTEPRDVKKQRDVMKELEIVEKSSAACIINFS</sequence>
<evidence type="ECO:0000259" key="2">
    <source>
        <dbReference type="PROSITE" id="PS50181"/>
    </source>
</evidence>
<dbReference type="InterPro" id="IPR053781">
    <property type="entry name" value="F-box_AtFBL13-like"/>
</dbReference>
<evidence type="ECO:0000256" key="1">
    <source>
        <dbReference type="SAM" id="MobiDB-lite"/>
    </source>
</evidence>
<dbReference type="Pfam" id="PF24758">
    <property type="entry name" value="LRR_At5g56370"/>
    <property type="match status" value="1"/>
</dbReference>
<dbReference type="InterPro" id="IPR006566">
    <property type="entry name" value="FBD"/>
</dbReference>
<dbReference type="SUPFAM" id="SSF81383">
    <property type="entry name" value="F-box domain"/>
    <property type="match status" value="1"/>
</dbReference>
<dbReference type="InterPro" id="IPR001810">
    <property type="entry name" value="F-box_dom"/>
</dbReference>
<dbReference type="Proteomes" id="UP001229421">
    <property type="component" value="Unassembled WGS sequence"/>
</dbReference>
<gene>
    <name evidence="3" type="ORF">QVD17_05872</name>
</gene>
<protein>
    <recommendedName>
        <fullName evidence="2">F-box domain-containing protein</fullName>
    </recommendedName>
</protein>
<reference evidence="3" key="1">
    <citation type="journal article" date="2023" name="bioRxiv">
        <title>Improved chromosome-level genome assembly for marigold (Tagetes erecta).</title>
        <authorList>
            <person name="Jiang F."/>
            <person name="Yuan L."/>
            <person name="Wang S."/>
            <person name="Wang H."/>
            <person name="Xu D."/>
            <person name="Wang A."/>
            <person name="Fan W."/>
        </authorList>
    </citation>
    <scope>NUCLEOTIDE SEQUENCE</scope>
    <source>
        <strain evidence="3">WSJ</strain>
        <tissue evidence="3">Leaf</tissue>
    </source>
</reference>
<dbReference type="InterPro" id="IPR036047">
    <property type="entry name" value="F-box-like_dom_sf"/>
</dbReference>
<feature type="region of interest" description="Disordered" evidence="1">
    <location>
        <begin position="1"/>
        <end position="28"/>
    </location>
</feature>
<dbReference type="InterPro" id="IPR050232">
    <property type="entry name" value="FBL13/AtMIF1-like"/>
</dbReference>
<organism evidence="3 4">
    <name type="scientific">Tagetes erecta</name>
    <name type="common">African marigold</name>
    <dbReference type="NCBI Taxonomy" id="13708"/>
    <lineage>
        <taxon>Eukaryota</taxon>
        <taxon>Viridiplantae</taxon>
        <taxon>Streptophyta</taxon>
        <taxon>Embryophyta</taxon>
        <taxon>Tracheophyta</taxon>
        <taxon>Spermatophyta</taxon>
        <taxon>Magnoliopsida</taxon>
        <taxon>eudicotyledons</taxon>
        <taxon>Gunneridae</taxon>
        <taxon>Pentapetalae</taxon>
        <taxon>asterids</taxon>
        <taxon>campanulids</taxon>
        <taxon>Asterales</taxon>
        <taxon>Asteraceae</taxon>
        <taxon>Asteroideae</taxon>
        <taxon>Heliantheae alliance</taxon>
        <taxon>Tageteae</taxon>
        <taxon>Tagetes</taxon>
    </lineage>
</organism>
<dbReference type="EMBL" id="JAUHHV010000001">
    <property type="protein sequence ID" value="KAK1440047.1"/>
    <property type="molecule type" value="Genomic_DNA"/>
</dbReference>
<dbReference type="SUPFAM" id="SSF52058">
    <property type="entry name" value="L domain-like"/>
    <property type="match status" value="1"/>
</dbReference>
<dbReference type="Pfam" id="PF00646">
    <property type="entry name" value="F-box"/>
    <property type="match status" value="1"/>
</dbReference>
<dbReference type="Gene3D" id="3.80.10.10">
    <property type="entry name" value="Ribonuclease Inhibitor"/>
    <property type="match status" value="1"/>
</dbReference>
<dbReference type="PANTHER" id="PTHR31900">
    <property type="entry name" value="F-BOX/RNI SUPERFAMILY PROTEIN-RELATED"/>
    <property type="match status" value="1"/>
</dbReference>
<proteinExistence type="predicted"/>
<dbReference type="SMART" id="SM00579">
    <property type="entry name" value="FBD"/>
    <property type="match status" value="1"/>
</dbReference>
<feature type="compositionally biased region" description="Basic residues" evidence="1">
    <location>
        <begin position="1"/>
        <end position="14"/>
    </location>
</feature>
<name>A0AAD8LEM4_TARER</name>
<dbReference type="CDD" id="cd22160">
    <property type="entry name" value="F-box_AtFBL13-like"/>
    <property type="match status" value="1"/>
</dbReference>
<accession>A0AAD8LEM4</accession>
<dbReference type="PANTHER" id="PTHR31900:SF30">
    <property type="entry name" value="SUPERFAMILY PROTEIN, PUTATIVE-RELATED"/>
    <property type="match status" value="1"/>
</dbReference>
<dbReference type="InterPro" id="IPR032675">
    <property type="entry name" value="LRR_dom_sf"/>
</dbReference>
<dbReference type="Gene3D" id="1.20.1280.50">
    <property type="match status" value="1"/>
</dbReference>
<dbReference type="InterPro" id="IPR055411">
    <property type="entry name" value="LRR_FXL15/At3g58940/PEG3-like"/>
</dbReference>